<organism evidence="1 2">
    <name type="scientific">Aspergillus brunneoviolaceus CBS 621.78</name>
    <dbReference type="NCBI Taxonomy" id="1450534"/>
    <lineage>
        <taxon>Eukaryota</taxon>
        <taxon>Fungi</taxon>
        <taxon>Dikarya</taxon>
        <taxon>Ascomycota</taxon>
        <taxon>Pezizomycotina</taxon>
        <taxon>Eurotiomycetes</taxon>
        <taxon>Eurotiomycetidae</taxon>
        <taxon>Eurotiales</taxon>
        <taxon>Aspergillaceae</taxon>
        <taxon>Aspergillus</taxon>
        <taxon>Aspergillus subgen. Circumdati</taxon>
    </lineage>
</organism>
<proteinExistence type="predicted"/>
<reference evidence="1" key="1">
    <citation type="submission" date="2018-02" db="EMBL/GenBank/DDBJ databases">
        <title>The genomes of Aspergillus section Nigri reveals drivers in fungal speciation.</title>
        <authorList>
            <consortium name="DOE Joint Genome Institute"/>
            <person name="Vesth T.C."/>
            <person name="Nybo J."/>
            <person name="Theobald S."/>
            <person name="Brandl J."/>
            <person name="Frisvad J.C."/>
            <person name="Nielsen K.F."/>
            <person name="Lyhne E.K."/>
            <person name="Kogle M.E."/>
            <person name="Kuo A."/>
            <person name="Riley R."/>
            <person name="Clum A."/>
            <person name="Nolan M."/>
            <person name="Lipzen A."/>
            <person name="Salamov A."/>
            <person name="Henrissat B."/>
            <person name="Wiebenga A."/>
            <person name="De vries R.P."/>
            <person name="Grigoriev I.V."/>
            <person name="Mortensen U.H."/>
            <person name="Andersen M.R."/>
            <person name="Baker S.E."/>
        </authorList>
    </citation>
    <scope>NUCLEOTIDE SEQUENCE</scope>
    <source>
        <strain evidence="1">CBS 621.78</strain>
    </source>
</reference>
<accession>A0ACD1FSX1</accession>
<gene>
    <name evidence="1" type="ORF">BO95DRAFT_30675</name>
</gene>
<dbReference type="EMBL" id="KZ825421">
    <property type="protein sequence ID" value="RAH40036.1"/>
    <property type="molecule type" value="Genomic_DNA"/>
</dbReference>
<sequence length="86" mass="9770">MHASIRCLRTMPFTMPFSQRHRQTGRFSNPAPTPWTKDNALPQSAAHPHPLPPPEGEKEIKQYAAVRIRHPPLWAVPLPTISFPTK</sequence>
<evidence type="ECO:0000313" key="1">
    <source>
        <dbReference type="EMBL" id="RAH40036.1"/>
    </source>
</evidence>
<name>A0ACD1FSX1_9EURO</name>
<evidence type="ECO:0000313" key="2">
    <source>
        <dbReference type="Proteomes" id="UP000249057"/>
    </source>
</evidence>
<protein>
    <submittedName>
        <fullName evidence="1">Uncharacterized protein</fullName>
    </submittedName>
</protein>
<keyword evidence="2" id="KW-1185">Reference proteome</keyword>
<dbReference type="Proteomes" id="UP000249057">
    <property type="component" value="Unassembled WGS sequence"/>
</dbReference>